<dbReference type="SUPFAM" id="SSF103473">
    <property type="entry name" value="MFS general substrate transporter"/>
    <property type="match status" value="1"/>
</dbReference>
<evidence type="ECO:0000259" key="8">
    <source>
        <dbReference type="PROSITE" id="PS50850"/>
    </source>
</evidence>
<feature type="transmembrane region" description="Helical" evidence="7">
    <location>
        <begin position="137"/>
        <end position="157"/>
    </location>
</feature>
<dbReference type="EMBL" id="JAAOIW010000002">
    <property type="protein sequence ID" value="NHN29352.1"/>
    <property type="molecule type" value="Genomic_DNA"/>
</dbReference>
<evidence type="ECO:0000313" key="9">
    <source>
        <dbReference type="EMBL" id="NHN29352.1"/>
    </source>
</evidence>
<dbReference type="Proteomes" id="UP001165962">
    <property type="component" value="Unassembled WGS sequence"/>
</dbReference>
<feature type="domain" description="Major facilitator superfamily (MFS) profile" evidence="8">
    <location>
        <begin position="7"/>
        <end position="395"/>
    </location>
</feature>
<dbReference type="NCBIfam" id="NF008397">
    <property type="entry name" value="PRK11195.1"/>
    <property type="match status" value="1"/>
</dbReference>
<dbReference type="InterPro" id="IPR036259">
    <property type="entry name" value="MFS_trans_sf"/>
</dbReference>
<dbReference type="PANTHER" id="PTHR43266">
    <property type="entry name" value="MACROLIDE-EFFLUX PROTEIN"/>
    <property type="match status" value="1"/>
</dbReference>
<feature type="transmembrane region" description="Helical" evidence="7">
    <location>
        <begin position="282"/>
        <end position="300"/>
    </location>
</feature>
<name>A0ABX0J3A7_9BACL</name>
<dbReference type="InterPro" id="IPR011701">
    <property type="entry name" value="MFS"/>
</dbReference>
<keyword evidence="5 7" id="KW-1133">Transmembrane helix</keyword>
<keyword evidence="6 7" id="KW-0472">Membrane</keyword>
<evidence type="ECO:0000313" key="10">
    <source>
        <dbReference type="Proteomes" id="UP001165962"/>
    </source>
</evidence>
<feature type="transmembrane region" description="Helical" evidence="7">
    <location>
        <begin position="306"/>
        <end position="326"/>
    </location>
</feature>
<proteinExistence type="predicted"/>
<evidence type="ECO:0000256" key="5">
    <source>
        <dbReference type="ARBA" id="ARBA00022989"/>
    </source>
</evidence>
<feature type="transmembrane region" description="Helical" evidence="7">
    <location>
        <begin position="96"/>
        <end position="116"/>
    </location>
</feature>
<dbReference type="Pfam" id="PF07690">
    <property type="entry name" value="MFS_1"/>
    <property type="match status" value="1"/>
</dbReference>
<sequence length="406" mass="44168">MKMNKRALNSLYITQFLSAFSDNMSLLVIASLLSENGFSPESLALVTMAFFLPYILLAPLVGPFADKLPKSVVLVVGNLIKLFGIIGLIFVDHSSIVLLMLCYFTVGVGAVVYSPAKYGILPDLTTNDQELFKANSRIEAYTILAILAGIGGGGVIVSMTTTIQSSIICAVLYGLSICVTFLIPRIQGNPSIRYAKEASRFFNSISLLLKNPKTNFSLIGTGAFWMSSAVLRTAVLAWIPISLGFDPKDFNVSLILATTSVGIIIGAFMAPRLIQLRFFHKSIIYGFLMLVLILIFPWIHVTAITIAFLLAVGFMGGVFIVPMNTVLQEEGTRMVGAGKTIAVQNFFENILMLIGSGLYYFVVEKGVSISMAIVIQGLIMLLFLAYLSLQIQQNKSKLVPVESTHS</sequence>
<feature type="transmembrane region" description="Helical" evidence="7">
    <location>
        <begin position="251"/>
        <end position="270"/>
    </location>
</feature>
<keyword evidence="3" id="KW-1003">Cell membrane</keyword>
<protein>
    <submittedName>
        <fullName evidence="9">Lysophospholipid transporter LplT</fullName>
    </submittedName>
</protein>
<feature type="transmembrane region" description="Helical" evidence="7">
    <location>
        <begin position="369"/>
        <end position="389"/>
    </location>
</feature>
<evidence type="ECO:0000256" key="4">
    <source>
        <dbReference type="ARBA" id="ARBA00022692"/>
    </source>
</evidence>
<evidence type="ECO:0000256" key="6">
    <source>
        <dbReference type="ARBA" id="ARBA00023136"/>
    </source>
</evidence>
<dbReference type="PANTHER" id="PTHR43266:SF2">
    <property type="entry name" value="MAJOR FACILITATOR SUPERFAMILY (MFS) PROFILE DOMAIN-CONTAINING PROTEIN"/>
    <property type="match status" value="1"/>
</dbReference>
<feature type="transmembrane region" description="Helical" evidence="7">
    <location>
        <begin position="45"/>
        <end position="65"/>
    </location>
</feature>
<dbReference type="CDD" id="cd06173">
    <property type="entry name" value="MFS_MefA_like"/>
    <property type="match status" value="1"/>
</dbReference>
<comment type="caution">
    <text evidence="9">The sequence shown here is derived from an EMBL/GenBank/DDBJ whole genome shotgun (WGS) entry which is preliminary data.</text>
</comment>
<organism evidence="9 10">
    <name type="scientific">Paenibacillus agricola</name>
    <dbReference type="NCBI Taxonomy" id="2716264"/>
    <lineage>
        <taxon>Bacteria</taxon>
        <taxon>Bacillati</taxon>
        <taxon>Bacillota</taxon>
        <taxon>Bacilli</taxon>
        <taxon>Bacillales</taxon>
        <taxon>Paenibacillaceae</taxon>
        <taxon>Paenibacillus</taxon>
    </lineage>
</organism>
<dbReference type="InterPro" id="IPR020846">
    <property type="entry name" value="MFS_dom"/>
</dbReference>
<dbReference type="PROSITE" id="PS50850">
    <property type="entry name" value="MFS"/>
    <property type="match status" value="1"/>
</dbReference>
<feature type="transmembrane region" description="Helical" evidence="7">
    <location>
        <begin position="12"/>
        <end position="33"/>
    </location>
</feature>
<evidence type="ECO:0000256" key="2">
    <source>
        <dbReference type="ARBA" id="ARBA00022448"/>
    </source>
</evidence>
<feature type="transmembrane region" description="Helical" evidence="7">
    <location>
        <begin position="346"/>
        <end position="363"/>
    </location>
</feature>
<accession>A0ABX0J3A7</accession>
<feature type="transmembrane region" description="Helical" evidence="7">
    <location>
        <begin position="163"/>
        <end position="183"/>
    </location>
</feature>
<keyword evidence="10" id="KW-1185">Reference proteome</keyword>
<feature type="transmembrane region" description="Helical" evidence="7">
    <location>
        <begin position="216"/>
        <end position="239"/>
    </location>
</feature>
<dbReference type="Gene3D" id="1.20.1250.20">
    <property type="entry name" value="MFS general substrate transporter like domains"/>
    <property type="match status" value="1"/>
</dbReference>
<feature type="transmembrane region" description="Helical" evidence="7">
    <location>
        <begin position="72"/>
        <end position="90"/>
    </location>
</feature>
<keyword evidence="4 7" id="KW-0812">Transmembrane</keyword>
<evidence type="ECO:0000256" key="3">
    <source>
        <dbReference type="ARBA" id="ARBA00022475"/>
    </source>
</evidence>
<reference evidence="9" key="1">
    <citation type="submission" date="2020-03" db="EMBL/GenBank/DDBJ databases">
        <title>Draft sequencing of Paenibacilllus sp. S3N08.</title>
        <authorList>
            <person name="Kim D.-U."/>
        </authorList>
    </citation>
    <scope>NUCLEOTIDE SEQUENCE</scope>
    <source>
        <strain evidence="9">S3N08</strain>
    </source>
</reference>
<comment type="subcellular location">
    <subcellularLocation>
        <location evidence="1">Cell membrane</location>
        <topology evidence="1">Multi-pass membrane protein</topology>
    </subcellularLocation>
</comment>
<evidence type="ECO:0000256" key="7">
    <source>
        <dbReference type="SAM" id="Phobius"/>
    </source>
</evidence>
<evidence type="ECO:0000256" key="1">
    <source>
        <dbReference type="ARBA" id="ARBA00004651"/>
    </source>
</evidence>
<keyword evidence="2" id="KW-0813">Transport</keyword>
<gene>
    <name evidence="9" type="primary">lplT</name>
    <name evidence="9" type="ORF">G9U52_05855</name>
</gene>